<dbReference type="SUPFAM" id="SSF46955">
    <property type="entry name" value="Putative DNA-binding domain"/>
    <property type="match status" value="1"/>
</dbReference>
<keyword evidence="3" id="KW-1185">Reference proteome</keyword>
<evidence type="ECO:0000259" key="1">
    <source>
        <dbReference type="Pfam" id="PF12728"/>
    </source>
</evidence>
<dbReference type="eggNOG" id="ENOG5031QEH">
    <property type="taxonomic scope" value="Bacteria"/>
</dbReference>
<dbReference type="HOGENOM" id="CLU_140176_9_5_11"/>
<accession>X5DNS3</accession>
<dbReference type="InterPro" id="IPR041657">
    <property type="entry name" value="HTH_17"/>
</dbReference>
<dbReference type="Pfam" id="PF12728">
    <property type="entry name" value="HTH_17"/>
    <property type="match status" value="1"/>
</dbReference>
<gene>
    <name evidence="2" type="ORF">CGLY_11740</name>
</gene>
<dbReference type="STRING" id="1404245.CGLY_11740"/>
<feature type="domain" description="Helix-turn-helix" evidence="1">
    <location>
        <begin position="26"/>
        <end position="76"/>
    </location>
</feature>
<evidence type="ECO:0000313" key="2">
    <source>
        <dbReference type="EMBL" id="AHW64793.1"/>
    </source>
</evidence>
<organism evidence="2 3">
    <name type="scientific">Corynebacterium glyciniphilum AJ 3170</name>
    <dbReference type="NCBI Taxonomy" id="1404245"/>
    <lineage>
        <taxon>Bacteria</taxon>
        <taxon>Bacillati</taxon>
        <taxon>Actinomycetota</taxon>
        <taxon>Actinomycetes</taxon>
        <taxon>Mycobacteriales</taxon>
        <taxon>Corynebacteriaceae</taxon>
        <taxon>Corynebacterium</taxon>
    </lineage>
</organism>
<reference evidence="2 3" key="1">
    <citation type="journal article" date="2015" name="Int. J. Syst. Evol. Microbiol.">
        <title>Revisiting Corynebacterium glyciniphilum (ex Kubota et al., 1972) sp. nov., nom. rev., isolated from putrefied banana.</title>
        <authorList>
            <person name="Al-Dilaimi A."/>
            <person name="Bednarz H."/>
            <person name="Lomker A."/>
            <person name="Niehaus K."/>
            <person name="Kalinowski J."/>
            <person name="Ruckert C."/>
        </authorList>
    </citation>
    <scope>NUCLEOTIDE SEQUENCE [LARGE SCALE GENOMIC DNA]</scope>
    <source>
        <strain evidence="2">AJ 3170</strain>
    </source>
</reference>
<dbReference type="EMBL" id="CP006842">
    <property type="protein sequence ID" value="AHW64793.1"/>
    <property type="molecule type" value="Genomic_DNA"/>
</dbReference>
<dbReference type="Proteomes" id="UP000023703">
    <property type="component" value="Chromosome"/>
</dbReference>
<name>X5DNS3_9CORY</name>
<dbReference type="InterPro" id="IPR009061">
    <property type="entry name" value="DNA-bd_dom_put_sf"/>
</dbReference>
<protein>
    <recommendedName>
        <fullName evidence="1">Helix-turn-helix domain-containing protein</fullName>
    </recommendedName>
</protein>
<proteinExistence type="predicted"/>
<dbReference type="KEGG" id="cgy:CGLY_11740"/>
<sequence>MRNSRFSVRAPRTTIISSDGLERLSLRPSEAARVIGVTPKTLSNWRGRGKGPSYVRVGQRGIFYRIEDLDAWLSSQVVGGAA</sequence>
<evidence type="ECO:0000313" key="3">
    <source>
        <dbReference type="Proteomes" id="UP000023703"/>
    </source>
</evidence>
<dbReference type="AlphaFoldDB" id="X5DNS3"/>